<dbReference type="RefSeq" id="WP_250868575.1">
    <property type="nucleotide sequence ID" value="NZ_JAGSOI010000040.1"/>
</dbReference>
<gene>
    <name evidence="2" type="ORF">KDK67_09600</name>
</gene>
<proteinExistence type="predicted"/>
<dbReference type="Proteomes" id="UP001056766">
    <property type="component" value="Unassembled WGS sequence"/>
</dbReference>
<evidence type="ECO:0000313" key="3">
    <source>
        <dbReference type="Proteomes" id="UP001056766"/>
    </source>
</evidence>
<feature type="transmembrane region" description="Helical" evidence="1">
    <location>
        <begin position="67"/>
        <end position="86"/>
    </location>
</feature>
<comment type="caution">
    <text evidence="2">The sequence shown here is derived from an EMBL/GenBank/DDBJ whole genome shotgun (WGS) entry which is preliminary data.</text>
</comment>
<dbReference type="AlphaFoldDB" id="A0A9E5DCQ7"/>
<evidence type="ECO:0000256" key="1">
    <source>
        <dbReference type="SAM" id="Phobius"/>
    </source>
</evidence>
<reference evidence="2" key="1">
    <citation type="journal article" date="2021" name="mSystems">
        <title>Bacteria and Archaea Synergistically Convert Glycine Betaine to Biogenic Methane in the Formosa Cold Seep of the South China Sea.</title>
        <authorList>
            <person name="Li L."/>
            <person name="Zhang W."/>
            <person name="Zhang S."/>
            <person name="Song L."/>
            <person name="Sun Q."/>
            <person name="Zhang H."/>
            <person name="Xiang H."/>
            <person name="Dong X."/>
        </authorList>
    </citation>
    <scope>NUCLEOTIDE SEQUENCE</scope>
    <source>
        <strain evidence="2">LLY</strain>
    </source>
</reference>
<keyword evidence="1" id="KW-0812">Transmembrane</keyword>
<feature type="transmembrane region" description="Helical" evidence="1">
    <location>
        <begin position="121"/>
        <end position="140"/>
    </location>
</feature>
<accession>A0A9E5DCQ7</accession>
<reference evidence="2" key="2">
    <citation type="submission" date="2021-04" db="EMBL/GenBank/DDBJ databases">
        <authorList>
            <person name="Dong X."/>
        </authorList>
    </citation>
    <scope>NUCLEOTIDE SEQUENCE</scope>
    <source>
        <strain evidence="2">LLY</strain>
    </source>
</reference>
<evidence type="ECO:0008006" key="4">
    <source>
        <dbReference type="Google" id="ProtNLM"/>
    </source>
</evidence>
<feature type="transmembrane region" description="Helical" evidence="1">
    <location>
        <begin position="6"/>
        <end position="28"/>
    </location>
</feature>
<sequence>MDILITTIIDSSIVIGLTAGILFFDILIRKSLKMDLFQAAPDLTMGAFAMQMSVIAALLISGISTDLATDSIILVFFAFLWVITIWQSSKRRTMNHNLSFIIGSVAFAVSASHLMNLYDPIIFSVVVAIATILGYMAAAITRNLYNEKIVHRFEEMMGKITSYDLIEASSKHSARDVDDPLSAAVDSIRCAIRNNDEDIFKKGLYKITITAKNLMTGGRDTTAIAKHMNFHLLEMGFIAASRDETATECVVRSIGVIGKAASNHGSQDGAVRSLRSLTSLFDVLKGTASTQLNQQFVRSIGDITEAAAGSRHEEAVEKGLLLLKEIGNNAIFAQDTSTMITVIKQLLELARISTRYERANYSRLIVLTMRDIGIRFIQEKTQEGQDGFKKLVGSLRSMGKFFDPKDALEIIRAMQDLGVIAARDYREEELLHVIHELNDVGLAALKNDSEELMQQTVVSMKDICLAAMRSELEVPVKAIAKLFSRMGKQGQFAVIVQDAVMDIGEHRTHEDTFYILFLRTYEGTGE</sequence>
<feature type="transmembrane region" description="Helical" evidence="1">
    <location>
        <begin position="40"/>
        <end position="61"/>
    </location>
</feature>
<evidence type="ECO:0000313" key="2">
    <source>
        <dbReference type="EMBL" id="MCM1987234.1"/>
    </source>
</evidence>
<keyword evidence="3" id="KW-1185">Reference proteome</keyword>
<name>A0A9E5DCQ7_9EURY</name>
<feature type="transmembrane region" description="Helical" evidence="1">
    <location>
        <begin position="98"/>
        <end position="115"/>
    </location>
</feature>
<keyword evidence="1" id="KW-1133">Transmembrane helix</keyword>
<organism evidence="2 3">
    <name type="scientific">Methanococcoides seepicolus</name>
    <dbReference type="NCBI Taxonomy" id="2828780"/>
    <lineage>
        <taxon>Archaea</taxon>
        <taxon>Methanobacteriati</taxon>
        <taxon>Methanobacteriota</taxon>
        <taxon>Stenosarchaea group</taxon>
        <taxon>Methanomicrobia</taxon>
        <taxon>Methanosarcinales</taxon>
        <taxon>Methanosarcinaceae</taxon>
        <taxon>Methanococcoides</taxon>
    </lineage>
</organism>
<protein>
    <recommendedName>
        <fullName evidence="4">DUF2254 domain-containing protein</fullName>
    </recommendedName>
</protein>
<keyword evidence="1" id="KW-0472">Membrane</keyword>
<dbReference type="EMBL" id="JAGSOI010000040">
    <property type="protein sequence ID" value="MCM1987234.1"/>
    <property type="molecule type" value="Genomic_DNA"/>
</dbReference>